<sequence length="393" mass="45441">MGGVENNHWVDLMIDKIGFALTKVDESIQKSIELWKELTKDIYDEQPTLDTTGQPNNVKSGEEDSSQDKSVAEVKERPIQHWAMRLGEAKESPSQHWDMCASKISESLIQEQGDDEVDEKEKEDDEGTVSESSGEEDMCELTLGKSASRYRPNLHHHHNEEASTGLSLKWKDGYGQLNDDDYKSWSDDYESLYKFYPMRAPLGSSYLPPGLPLHKENNALYFKRGNPYHMSINDDTSSKKDDESCEEEEEEEEEEANLETYIPSGYHHRNEEDTEDSRIRYEQLKTASSRARDGYELLKNDDTSSEDEDPYVKEYWRLKYRIMSDATNISLVDDDDDDIYIDDIYIDDIDDDDLSDQLQGFVDVKEEEIENKTECGEVETLSPECDWVFVTRD</sequence>
<gene>
    <name evidence="2" type="ORF">DY000_02029603</name>
</gene>
<dbReference type="Proteomes" id="UP000266723">
    <property type="component" value="Unassembled WGS sequence"/>
</dbReference>
<feature type="region of interest" description="Disordered" evidence="1">
    <location>
        <begin position="231"/>
        <end position="257"/>
    </location>
</feature>
<feature type="region of interest" description="Disordered" evidence="1">
    <location>
        <begin position="110"/>
        <end position="165"/>
    </location>
</feature>
<evidence type="ECO:0000313" key="3">
    <source>
        <dbReference type="Proteomes" id="UP000266723"/>
    </source>
</evidence>
<feature type="region of interest" description="Disordered" evidence="1">
    <location>
        <begin position="46"/>
        <end position="97"/>
    </location>
</feature>
<name>A0ABQ7DT64_BRACR</name>
<reference evidence="2 3" key="1">
    <citation type="journal article" date="2020" name="BMC Genomics">
        <title>Intraspecific diversification of the crop wild relative Brassica cretica Lam. using demographic model selection.</title>
        <authorList>
            <person name="Kioukis A."/>
            <person name="Michalopoulou V.A."/>
            <person name="Briers L."/>
            <person name="Pirintsos S."/>
            <person name="Studholme D.J."/>
            <person name="Pavlidis P."/>
            <person name="Sarris P.F."/>
        </authorList>
    </citation>
    <scope>NUCLEOTIDE SEQUENCE [LARGE SCALE GENOMIC DNA]</scope>
    <source>
        <strain evidence="3">cv. PFS-1207/04</strain>
    </source>
</reference>
<comment type="caution">
    <text evidence="2">The sequence shown here is derived from an EMBL/GenBank/DDBJ whole genome shotgun (WGS) entry which is preliminary data.</text>
</comment>
<dbReference type="EMBL" id="QGKV02000649">
    <property type="protein sequence ID" value="KAF3581057.1"/>
    <property type="molecule type" value="Genomic_DNA"/>
</dbReference>
<feature type="compositionally biased region" description="Acidic residues" evidence="1">
    <location>
        <begin position="112"/>
        <end position="139"/>
    </location>
</feature>
<accession>A0ABQ7DT64</accession>
<evidence type="ECO:0000313" key="2">
    <source>
        <dbReference type="EMBL" id="KAF3581057.1"/>
    </source>
</evidence>
<protein>
    <submittedName>
        <fullName evidence="2">Uncharacterized protein</fullName>
    </submittedName>
</protein>
<feature type="compositionally biased region" description="Polar residues" evidence="1">
    <location>
        <begin position="48"/>
        <end position="59"/>
    </location>
</feature>
<feature type="compositionally biased region" description="Basic and acidic residues" evidence="1">
    <location>
        <begin position="60"/>
        <end position="79"/>
    </location>
</feature>
<evidence type="ECO:0000256" key="1">
    <source>
        <dbReference type="SAM" id="MobiDB-lite"/>
    </source>
</evidence>
<feature type="compositionally biased region" description="Acidic residues" evidence="1">
    <location>
        <begin position="243"/>
        <end position="257"/>
    </location>
</feature>
<proteinExistence type="predicted"/>
<organism evidence="2 3">
    <name type="scientific">Brassica cretica</name>
    <name type="common">Mustard</name>
    <dbReference type="NCBI Taxonomy" id="69181"/>
    <lineage>
        <taxon>Eukaryota</taxon>
        <taxon>Viridiplantae</taxon>
        <taxon>Streptophyta</taxon>
        <taxon>Embryophyta</taxon>
        <taxon>Tracheophyta</taxon>
        <taxon>Spermatophyta</taxon>
        <taxon>Magnoliopsida</taxon>
        <taxon>eudicotyledons</taxon>
        <taxon>Gunneridae</taxon>
        <taxon>Pentapetalae</taxon>
        <taxon>rosids</taxon>
        <taxon>malvids</taxon>
        <taxon>Brassicales</taxon>
        <taxon>Brassicaceae</taxon>
        <taxon>Brassiceae</taxon>
        <taxon>Brassica</taxon>
    </lineage>
</organism>
<keyword evidence="3" id="KW-1185">Reference proteome</keyword>